<accession>D3Q312</accession>
<dbReference type="STRING" id="446470.Snas_0264"/>
<dbReference type="AlphaFoldDB" id="D3Q312"/>
<evidence type="ECO:0000313" key="2">
    <source>
        <dbReference type="Proteomes" id="UP000000844"/>
    </source>
</evidence>
<dbReference type="HOGENOM" id="CLU_1958240_0_0_11"/>
<dbReference type="OrthoDB" id="3383054at2"/>
<evidence type="ECO:0000313" key="1">
    <source>
        <dbReference type="EMBL" id="ADD39982.1"/>
    </source>
</evidence>
<organism evidence="1 2">
    <name type="scientific">Stackebrandtia nassauensis (strain DSM 44728 / CIP 108903 / NRRL B-16338 / NBRC 102104 / LLR-40K-21)</name>
    <dbReference type="NCBI Taxonomy" id="446470"/>
    <lineage>
        <taxon>Bacteria</taxon>
        <taxon>Bacillati</taxon>
        <taxon>Actinomycetota</taxon>
        <taxon>Actinomycetes</taxon>
        <taxon>Glycomycetales</taxon>
        <taxon>Glycomycetaceae</taxon>
        <taxon>Stackebrandtia</taxon>
    </lineage>
</organism>
<dbReference type="Proteomes" id="UP000000844">
    <property type="component" value="Chromosome"/>
</dbReference>
<dbReference type="EMBL" id="CP001778">
    <property type="protein sequence ID" value="ADD39982.1"/>
    <property type="molecule type" value="Genomic_DNA"/>
</dbReference>
<protein>
    <submittedName>
        <fullName evidence="1">Uncharacterized protein</fullName>
    </submittedName>
</protein>
<dbReference type="RefSeq" id="WP_013015553.1">
    <property type="nucleotide sequence ID" value="NC_013947.1"/>
</dbReference>
<keyword evidence="2" id="KW-1185">Reference proteome</keyword>
<gene>
    <name evidence="1" type="ordered locus">Snas_0264</name>
</gene>
<dbReference type="KEGG" id="sna:Snas_0264"/>
<name>D3Q312_STANL</name>
<proteinExistence type="predicted"/>
<sequence>MAKEVQADFVELGVLGKAFTTAGTGLRTGLKDMREEGLIPANAFGNTPGAEGFNESYSDVLEKAGQAMEDLADTVERDSDNVYRVAFAYQKTDLDNKAKIDANTEKEKLDRLREEVGSVPYPSKPTIV</sequence>
<reference evidence="1 2" key="1">
    <citation type="journal article" date="2009" name="Stand. Genomic Sci.">
        <title>Complete genome sequence of Stackebrandtia nassauensis type strain (LLR-40K-21).</title>
        <authorList>
            <person name="Munk C."/>
            <person name="Lapidus A."/>
            <person name="Copeland A."/>
            <person name="Jando M."/>
            <person name="Mayilraj S."/>
            <person name="Glavina Del Rio T."/>
            <person name="Nolan M."/>
            <person name="Chen F."/>
            <person name="Lucas S."/>
            <person name="Tice H."/>
            <person name="Cheng J.F."/>
            <person name="Han C."/>
            <person name="Detter J.C."/>
            <person name="Bruce D."/>
            <person name="Goodwin L."/>
            <person name="Chain P."/>
            <person name="Pitluck S."/>
            <person name="Goker M."/>
            <person name="Ovchinikova G."/>
            <person name="Pati A."/>
            <person name="Ivanova N."/>
            <person name="Mavromatis K."/>
            <person name="Chen A."/>
            <person name="Palaniappan K."/>
            <person name="Land M."/>
            <person name="Hauser L."/>
            <person name="Chang Y.J."/>
            <person name="Jeffries C.D."/>
            <person name="Bristow J."/>
            <person name="Eisen J.A."/>
            <person name="Markowitz V."/>
            <person name="Hugenholtz P."/>
            <person name="Kyrpides N.C."/>
            <person name="Klenk H.P."/>
        </authorList>
    </citation>
    <scope>NUCLEOTIDE SEQUENCE [LARGE SCALE GENOMIC DNA]</scope>
    <source>
        <strain evidence="2">DSM 44728 / CIP 108903 / NRRL B-16338 / NBRC 102104 / LLR-40K-21</strain>
    </source>
</reference>